<keyword evidence="7" id="KW-1185">Reference proteome</keyword>
<keyword evidence="1" id="KW-0479">Metal-binding</keyword>
<evidence type="ECO:0000259" key="5">
    <source>
        <dbReference type="SMART" id="SM00829"/>
    </source>
</evidence>
<keyword evidence="4" id="KW-1133">Transmembrane helix</keyword>
<keyword evidence="3" id="KW-0560">Oxidoreductase</keyword>
<dbReference type="Proteomes" id="UP000719412">
    <property type="component" value="Unassembled WGS sequence"/>
</dbReference>
<dbReference type="SUPFAM" id="SSF50129">
    <property type="entry name" value="GroES-like"/>
    <property type="match status" value="1"/>
</dbReference>
<protein>
    <recommendedName>
        <fullName evidence="5">Enoyl reductase (ER) domain-containing protein</fullName>
    </recommendedName>
</protein>
<dbReference type="Gene3D" id="3.40.50.720">
    <property type="entry name" value="NAD(P)-binding Rossmann-like Domain"/>
    <property type="match status" value="1"/>
</dbReference>
<evidence type="ECO:0000256" key="1">
    <source>
        <dbReference type="ARBA" id="ARBA00022723"/>
    </source>
</evidence>
<evidence type="ECO:0000256" key="4">
    <source>
        <dbReference type="SAM" id="Phobius"/>
    </source>
</evidence>
<evidence type="ECO:0000256" key="3">
    <source>
        <dbReference type="ARBA" id="ARBA00023002"/>
    </source>
</evidence>
<dbReference type="SMART" id="SM00829">
    <property type="entry name" value="PKS_ER"/>
    <property type="match status" value="1"/>
</dbReference>
<evidence type="ECO:0000256" key="2">
    <source>
        <dbReference type="ARBA" id="ARBA00022833"/>
    </source>
</evidence>
<dbReference type="AlphaFoldDB" id="A0A8J6HAI0"/>
<feature type="domain" description="Enoyl reductase (ER)" evidence="5">
    <location>
        <begin position="122"/>
        <end position="454"/>
    </location>
</feature>
<accession>A0A8J6HAI0</accession>
<feature type="transmembrane region" description="Helical" evidence="4">
    <location>
        <begin position="284"/>
        <end position="302"/>
    </location>
</feature>
<dbReference type="GO" id="GO:0016491">
    <property type="term" value="F:oxidoreductase activity"/>
    <property type="evidence" value="ECO:0007669"/>
    <property type="project" value="UniProtKB-KW"/>
</dbReference>
<dbReference type="PANTHER" id="PTHR43401">
    <property type="entry name" value="L-THREONINE 3-DEHYDROGENASE"/>
    <property type="match status" value="1"/>
</dbReference>
<dbReference type="InterPro" id="IPR013154">
    <property type="entry name" value="ADH-like_N"/>
</dbReference>
<comment type="caution">
    <text evidence="6">The sequence shown here is derived from an EMBL/GenBank/DDBJ whole genome shotgun (WGS) entry which is preliminary data.</text>
</comment>
<dbReference type="InterPro" id="IPR036291">
    <property type="entry name" value="NAD(P)-bd_dom_sf"/>
</dbReference>
<proteinExistence type="predicted"/>
<keyword evidence="2" id="KW-0862">Zinc</keyword>
<dbReference type="GO" id="GO:0046872">
    <property type="term" value="F:metal ion binding"/>
    <property type="evidence" value="ECO:0007669"/>
    <property type="project" value="UniProtKB-KW"/>
</dbReference>
<gene>
    <name evidence="6" type="ORF">GEV33_011696</name>
</gene>
<dbReference type="InterPro" id="IPR050129">
    <property type="entry name" value="Zn_alcohol_dh"/>
</dbReference>
<dbReference type="Gene3D" id="3.90.180.10">
    <property type="entry name" value="Medium-chain alcohol dehydrogenases, catalytic domain"/>
    <property type="match status" value="1"/>
</dbReference>
<name>A0A8J6HAI0_TENMO</name>
<evidence type="ECO:0000313" key="7">
    <source>
        <dbReference type="Proteomes" id="UP000719412"/>
    </source>
</evidence>
<dbReference type="EMBL" id="JABDTM020027042">
    <property type="protein sequence ID" value="KAH0811095.1"/>
    <property type="molecule type" value="Genomic_DNA"/>
</dbReference>
<dbReference type="InterPro" id="IPR013149">
    <property type="entry name" value="ADH-like_C"/>
</dbReference>
<dbReference type="Pfam" id="PF00107">
    <property type="entry name" value="ADH_zinc_N"/>
    <property type="match status" value="1"/>
</dbReference>
<dbReference type="InterPro" id="IPR020843">
    <property type="entry name" value="ER"/>
</dbReference>
<organism evidence="6 7">
    <name type="scientific">Tenebrio molitor</name>
    <name type="common">Yellow mealworm beetle</name>
    <dbReference type="NCBI Taxonomy" id="7067"/>
    <lineage>
        <taxon>Eukaryota</taxon>
        <taxon>Metazoa</taxon>
        <taxon>Ecdysozoa</taxon>
        <taxon>Arthropoda</taxon>
        <taxon>Hexapoda</taxon>
        <taxon>Insecta</taxon>
        <taxon>Pterygota</taxon>
        <taxon>Neoptera</taxon>
        <taxon>Endopterygota</taxon>
        <taxon>Coleoptera</taxon>
        <taxon>Polyphaga</taxon>
        <taxon>Cucujiformia</taxon>
        <taxon>Tenebrionidae</taxon>
        <taxon>Tenebrio</taxon>
    </lineage>
</organism>
<dbReference type="SUPFAM" id="SSF51735">
    <property type="entry name" value="NAD(P)-binding Rossmann-fold domains"/>
    <property type="match status" value="1"/>
</dbReference>
<keyword evidence="4" id="KW-0472">Membrane</keyword>
<dbReference type="InterPro" id="IPR011032">
    <property type="entry name" value="GroES-like_sf"/>
</dbReference>
<dbReference type="Pfam" id="PF08240">
    <property type="entry name" value="ADH_N"/>
    <property type="match status" value="1"/>
</dbReference>
<keyword evidence="4" id="KW-0812">Transmembrane</keyword>
<evidence type="ECO:0000313" key="6">
    <source>
        <dbReference type="EMBL" id="KAH0811095.1"/>
    </source>
</evidence>
<dbReference type="PANTHER" id="PTHR43401:SF2">
    <property type="entry name" value="L-THREONINE 3-DEHYDROGENASE"/>
    <property type="match status" value="1"/>
</dbReference>
<sequence>MLSINGGRPSVEHKAIKTSVLHGLILLPEQGKTRARRVFDTIIPIDATGGSVNVTMSRIGAPPEETPWHCAHLAASASLRLEAGSPTFKMRRTRRDDASDLPLVINSKTQLKFNMNAVQFASRDKKLALVQVPTPVISHPREVLVKVAYSGVCGTDLHIISGNFPCNPLPLTLGHEFSATVVDFGSEVTHLTRGDRVVVDPNSGCHKCGFCHSGRPHFCTTGGFYANLGVKNHGGWAQFCLCSVEQVHKLPKEISLRVAALAEPLSCLAHGWGLISPVPVGANILVAGAGIIGTLWVCLLHLHGHRRVTLTEINPSRRLLLKELMDDTGFQLKTPQDVQNSGANFDLIIDCTGHGPAIESALKLLDRGGKICIFGVAPPGAKIEVSPFEVYMKELTILSVKVNPFAFPKAVALVQALSEKYLDYEKLGVKVFELEDFPRAVELLKTGNITKAIFQISE</sequence>
<reference evidence="6" key="1">
    <citation type="journal article" date="2020" name="J Insects Food Feed">
        <title>The yellow mealworm (Tenebrio molitor) genome: a resource for the emerging insects as food and feed industry.</title>
        <authorList>
            <person name="Eriksson T."/>
            <person name="Andere A."/>
            <person name="Kelstrup H."/>
            <person name="Emery V."/>
            <person name="Picard C."/>
        </authorList>
    </citation>
    <scope>NUCLEOTIDE SEQUENCE</scope>
    <source>
        <strain evidence="6">Stoneville</strain>
        <tissue evidence="6">Whole head</tissue>
    </source>
</reference>
<reference evidence="6" key="2">
    <citation type="submission" date="2021-08" db="EMBL/GenBank/DDBJ databases">
        <authorList>
            <person name="Eriksson T."/>
        </authorList>
    </citation>
    <scope>NUCLEOTIDE SEQUENCE</scope>
    <source>
        <strain evidence="6">Stoneville</strain>
        <tissue evidence="6">Whole head</tissue>
    </source>
</reference>